<dbReference type="CDD" id="cd00118">
    <property type="entry name" value="LysM"/>
    <property type="match status" value="1"/>
</dbReference>
<evidence type="ECO:0000256" key="1">
    <source>
        <dbReference type="SAM" id="MobiDB-lite"/>
    </source>
</evidence>
<comment type="caution">
    <text evidence="3">The sequence shown here is derived from an EMBL/GenBank/DDBJ whole genome shotgun (WGS) entry which is preliminary data.</text>
</comment>
<dbReference type="InterPro" id="IPR052196">
    <property type="entry name" value="Bact_Kbp"/>
</dbReference>
<feature type="region of interest" description="Disordered" evidence="1">
    <location>
        <begin position="259"/>
        <end position="324"/>
    </location>
</feature>
<name>A0A8G2FLM4_ACIRU</name>
<dbReference type="InterPro" id="IPR018392">
    <property type="entry name" value="LysM"/>
</dbReference>
<dbReference type="EMBL" id="FTNE01000023">
    <property type="protein sequence ID" value="SIR29280.1"/>
    <property type="molecule type" value="Genomic_DNA"/>
</dbReference>
<dbReference type="OrthoDB" id="370541at2"/>
<organism evidence="3 4">
    <name type="scientific">Acidiphilium rubrum</name>
    <dbReference type="NCBI Taxonomy" id="526"/>
    <lineage>
        <taxon>Bacteria</taxon>
        <taxon>Pseudomonadati</taxon>
        <taxon>Pseudomonadota</taxon>
        <taxon>Alphaproteobacteria</taxon>
        <taxon>Acetobacterales</taxon>
        <taxon>Acidocellaceae</taxon>
        <taxon>Acidiphilium</taxon>
    </lineage>
</organism>
<keyword evidence="4" id="KW-1185">Reference proteome</keyword>
<dbReference type="PANTHER" id="PTHR34700:SF4">
    <property type="entry name" value="PHAGE-LIKE ELEMENT PBSX PROTEIN XKDP"/>
    <property type="match status" value="1"/>
</dbReference>
<evidence type="ECO:0000313" key="4">
    <source>
        <dbReference type="Proteomes" id="UP000186308"/>
    </source>
</evidence>
<dbReference type="Gene3D" id="3.10.350.10">
    <property type="entry name" value="LysM domain"/>
    <property type="match status" value="1"/>
</dbReference>
<dbReference type="RefSeq" id="WP_029311996.1">
    <property type="nucleotide sequence ID" value="NZ_FTNE01000023.1"/>
</dbReference>
<evidence type="ECO:0000313" key="3">
    <source>
        <dbReference type="EMBL" id="SIR29280.1"/>
    </source>
</evidence>
<dbReference type="AlphaFoldDB" id="A0A8G2FLM4"/>
<dbReference type="PANTHER" id="PTHR34700">
    <property type="entry name" value="POTASSIUM BINDING PROTEIN KBP"/>
    <property type="match status" value="1"/>
</dbReference>
<protein>
    <recommendedName>
        <fullName evidence="2">LysM domain-containing protein</fullName>
    </recommendedName>
</protein>
<reference evidence="3 4" key="1">
    <citation type="submission" date="2017-01" db="EMBL/GenBank/DDBJ databases">
        <authorList>
            <person name="Varghese N."/>
            <person name="Submissions S."/>
        </authorList>
    </citation>
    <scope>NUCLEOTIDE SEQUENCE [LARGE SCALE GENOMIC DNA]</scope>
    <source>
        <strain evidence="3 4">ATCC 35905</strain>
    </source>
</reference>
<accession>A0A8G2FLM4</accession>
<feature type="compositionally biased region" description="Low complexity" evidence="1">
    <location>
        <begin position="267"/>
        <end position="279"/>
    </location>
</feature>
<gene>
    <name evidence="3" type="ORF">SAMN05421828_12321</name>
</gene>
<feature type="domain" description="LysM" evidence="2">
    <location>
        <begin position="3"/>
        <end position="62"/>
    </location>
</feature>
<dbReference type="PROSITE" id="PS51782">
    <property type="entry name" value="LYSM"/>
    <property type="match status" value="1"/>
</dbReference>
<evidence type="ECO:0000259" key="2">
    <source>
        <dbReference type="PROSITE" id="PS51782"/>
    </source>
</evidence>
<sequence length="365" mass="39682">MFETYRVKSGDCLWNISKHRFGYGHLWPSIYSFNNWAAARRIQNAKSIVDPNLIYPKQLVLIPDLDMQLLRPLVRSPRLTSVIDAADQAARGHTNRIDPRLIAPSTIARDQRRNPAAYLHFKPFWAFEYDLDNLKTIEFHVGALQAEVKWSGTILMQPVHDEALVTLSNHGAVISQEFKADTVLGELSTGIDMTYQPTTKKLTFSCNLTRAGHGVVPSIAFEGDDEGPKFLLKWQPFSGNFQGYSFIATCQAEVTIKAGSGGGKTGESGSTSSGPSTGTNPSARSIPGPPQKTLLARQNPSARSIPGPSNRLVMKDKINKPSSGVARPNGLAPLIGILGVIGLGLATTGQFIERNPELGFFLAAG</sequence>
<dbReference type="InterPro" id="IPR036779">
    <property type="entry name" value="LysM_dom_sf"/>
</dbReference>
<proteinExistence type="predicted"/>
<dbReference type="Proteomes" id="UP000186308">
    <property type="component" value="Unassembled WGS sequence"/>
</dbReference>